<dbReference type="RefSeq" id="WP_093024566.1">
    <property type="nucleotide sequence ID" value="NZ_FPBK01000004.1"/>
</dbReference>
<evidence type="ECO:0000256" key="1">
    <source>
        <dbReference type="SAM" id="Phobius"/>
    </source>
</evidence>
<keyword evidence="1" id="KW-1133">Transmembrane helix</keyword>
<keyword evidence="1" id="KW-0472">Membrane</keyword>
<gene>
    <name evidence="2" type="ORF">SAMN05216480_10499</name>
</gene>
<dbReference type="STRING" id="1224947.SAMN05216480_10499"/>
<dbReference type="InterPro" id="IPR046077">
    <property type="entry name" value="DUF6095"/>
</dbReference>
<keyword evidence="3" id="KW-1185">Reference proteome</keyword>
<accession>A0A1I7GCN2</accession>
<dbReference type="EMBL" id="FPBK01000004">
    <property type="protein sequence ID" value="SFU46178.1"/>
    <property type="molecule type" value="Genomic_DNA"/>
</dbReference>
<dbReference type="AlphaFoldDB" id="A0A1I7GCN2"/>
<feature type="transmembrane region" description="Helical" evidence="1">
    <location>
        <begin position="18"/>
        <end position="36"/>
    </location>
</feature>
<keyword evidence="1" id="KW-0812">Transmembrane</keyword>
<sequence length="80" mass="9010">MPTEHSNRELIKKGVTRMVAMVSLFFLGPIVIHSSFKNTDKPLFIPVLIIGILICFIGVYQAFKGLQIVMKALFNDSDKK</sequence>
<evidence type="ECO:0000313" key="3">
    <source>
        <dbReference type="Proteomes" id="UP000199138"/>
    </source>
</evidence>
<organism evidence="2 3">
    <name type="scientific">Pustulibacterium marinum</name>
    <dbReference type="NCBI Taxonomy" id="1224947"/>
    <lineage>
        <taxon>Bacteria</taxon>
        <taxon>Pseudomonadati</taxon>
        <taxon>Bacteroidota</taxon>
        <taxon>Flavobacteriia</taxon>
        <taxon>Flavobacteriales</taxon>
        <taxon>Flavobacteriaceae</taxon>
        <taxon>Pustulibacterium</taxon>
    </lineage>
</organism>
<dbReference type="OrthoDB" id="1447634at2"/>
<name>A0A1I7GCN2_9FLAO</name>
<protein>
    <submittedName>
        <fullName evidence="2">Uncharacterized protein</fullName>
    </submittedName>
</protein>
<reference evidence="2 3" key="1">
    <citation type="submission" date="2016-10" db="EMBL/GenBank/DDBJ databases">
        <authorList>
            <person name="de Groot N.N."/>
        </authorList>
    </citation>
    <scope>NUCLEOTIDE SEQUENCE [LARGE SCALE GENOMIC DNA]</scope>
    <source>
        <strain evidence="2 3">CGMCC 1.12333</strain>
    </source>
</reference>
<feature type="transmembrane region" description="Helical" evidence="1">
    <location>
        <begin position="42"/>
        <end position="63"/>
    </location>
</feature>
<dbReference type="Pfam" id="PF19589">
    <property type="entry name" value="DUF6095"/>
    <property type="match status" value="1"/>
</dbReference>
<proteinExistence type="predicted"/>
<dbReference type="Proteomes" id="UP000199138">
    <property type="component" value="Unassembled WGS sequence"/>
</dbReference>
<evidence type="ECO:0000313" key="2">
    <source>
        <dbReference type="EMBL" id="SFU46178.1"/>
    </source>
</evidence>